<dbReference type="Gene3D" id="3.30.1330.60">
    <property type="entry name" value="OmpA-like domain"/>
    <property type="match status" value="1"/>
</dbReference>
<keyword evidence="11" id="KW-1185">Reference proteome</keyword>
<feature type="region of interest" description="Disordered" evidence="8">
    <location>
        <begin position="65"/>
        <end position="84"/>
    </location>
</feature>
<evidence type="ECO:0000256" key="6">
    <source>
        <dbReference type="ARBA" id="ARBA00023136"/>
    </source>
</evidence>
<evidence type="ECO:0000313" key="11">
    <source>
        <dbReference type="Proteomes" id="UP000078447"/>
    </source>
</evidence>
<dbReference type="CDD" id="cd07185">
    <property type="entry name" value="OmpA_C-like"/>
    <property type="match status" value="1"/>
</dbReference>
<keyword evidence="10" id="KW-0969">Cilium</keyword>
<keyword evidence="5" id="KW-1133">Transmembrane helix</keyword>
<evidence type="ECO:0000256" key="7">
    <source>
        <dbReference type="PROSITE-ProRule" id="PRU00473"/>
    </source>
</evidence>
<evidence type="ECO:0000256" key="3">
    <source>
        <dbReference type="ARBA" id="ARBA00022475"/>
    </source>
</evidence>
<keyword evidence="6 7" id="KW-0472">Membrane</keyword>
<gene>
    <name evidence="10" type="ORF">A3783_11110</name>
</gene>
<name>A0ABX2V8R7_9BACL</name>
<dbReference type="NCBIfam" id="NF005831">
    <property type="entry name" value="PRK07734.1"/>
    <property type="match status" value="1"/>
</dbReference>
<dbReference type="RefSeq" id="WP_028105460.1">
    <property type="nucleotide sequence ID" value="NZ_LVVL01000012.1"/>
</dbReference>
<reference evidence="10 11" key="1">
    <citation type="submission" date="2016-03" db="EMBL/GenBank/DDBJ databases">
        <authorList>
            <person name="Cho S.-Y."/>
            <person name="Lim S."/>
            <person name="Kim H."/>
            <person name="Soh E.H."/>
            <person name="Moon J.S."/>
        </authorList>
    </citation>
    <scope>NUCLEOTIDE SEQUENCE [LARGE SCALE GENOMIC DNA]</scope>
    <source>
        <strain evidence="10 11">KCTC 3810</strain>
    </source>
</reference>
<sequence>MKRKKKPHDEHISEGWLIPYADLLTLLLALFIVLFASSNVDAVKLKAMSQSFSSVFNGGSGMITNSSLSTSQEEEDSKKTDARTKAQSYEIAELEKIKEEANDYIKQQKLEKDIKVEVTNEGLVFTIRDRALFSPAQAEVRGNAVQIAQGMSNLLVKAGQRQIQVSGHTDNIPINTAQYPSNWELSTERAISFMRALQRNPQLVPKRFTVSGYGEYQPIASNQTESGRSQNRRVEVLIRPLIDIKAQNVLDETKVKPS</sequence>
<keyword evidence="10" id="KW-0282">Flagellum</keyword>
<dbReference type="InterPro" id="IPR050330">
    <property type="entry name" value="Bact_OuterMem_StrucFunc"/>
</dbReference>
<dbReference type="Proteomes" id="UP000078447">
    <property type="component" value="Unassembled WGS sequence"/>
</dbReference>
<organism evidence="10 11">
    <name type="scientific">Exiguobacterium undae</name>
    <dbReference type="NCBI Taxonomy" id="169177"/>
    <lineage>
        <taxon>Bacteria</taxon>
        <taxon>Bacillati</taxon>
        <taxon>Bacillota</taxon>
        <taxon>Bacilli</taxon>
        <taxon>Bacillales</taxon>
        <taxon>Bacillales Family XII. Incertae Sedis</taxon>
        <taxon>Exiguobacterium</taxon>
    </lineage>
</organism>
<dbReference type="Pfam" id="PF13677">
    <property type="entry name" value="MotB_plug"/>
    <property type="match status" value="1"/>
</dbReference>
<accession>A0ABX2V8R7</accession>
<evidence type="ECO:0000259" key="9">
    <source>
        <dbReference type="PROSITE" id="PS51123"/>
    </source>
</evidence>
<evidence type="ECO:0000256" key="2">
    <source>
        <dbReference type="ARBA" id="ARBA00008914"/>
    </source>
</evidence>
<comment type="similarity">
    <text evidence="2">Belongs to the MotB family.</text>
</comment>
<evidence type="ECO:0000256" key="4">
    <source>
        <dbReference type="ARBA" id="ARBA00022692"/>
    </source>
</evidence>
<dbReference type="EMBL" id="LVVL01000012">
    <property type="protein sequence ID" value="OAN12861.1"/>
    <property type="molecule type" value="Genomic_DNA"/>
</dbReference>
<evidence type="ECO:0000256" key="5">
    <source>
        <dbReference type="ARBA" id="ARBA00022989"/>
    </source>
</evidence>
<evidence type="ECO:0000313" key="10">
    <source>
        <dbReference type="EMBL" id="OAN12861.1"/>
    </source>
</evidence>
<dbReference type="PANTHER" id="PTHR30329">
    <property type="entry name" value="STATOR ELEMENT OF FLAGELLAR MOTOR COMPLEX"/>
    <property type="match status" value="1"/>
</dbReference>
<comment type="caution">
    <text evidence="10">The sequence shown here is derived from an EMBL/GenBank/DDBJ whole genome shotgun (WGS) entry which is preliminary data.</text>
</comment>
<evidence type="ECO:0000256" key="1">
    <source>
        <dbReference type="ARBA" id="ARBA00004162"/>
    </source>
</evidence>
<dbReference type="InterPro" id="IPR006665">
    <property type="entry name" value="OmpA-like"/>
</dbReference>
<proteinExistence type="inferred from homology"/>
<protein>
    <submittedName>
        <fullName evidence="10">Flagellar motor protein MotB</fullName>
    </submittedName>
</protein>
<dbReference type="PANTHER" id="PTHR30329:SF21">
    <property type="entry name" value="LIPOPROTEIN YIAD-RELATED"/>
    <property type="match status" value="1"/>
</dbReference>
<keyword evidence="10" id="KW-0966">Cell projection</keyword>
<dbReference type="InterPro" id="IPR025713">
    <property type="entry name" value="MotB-like_N_dom"/>
</dbReference>
<evidence type="ECO:0000256" key="8">
    <source>
        <dbReference type="SAM" id="MobiDB-lite"/>
    </source>
</evidence>
<dbReference type="PROSITE" id="PS51123">
    <property type="entry name" value="OMPA_2"/>
    <property type="match status" value="1"/>
</dbReference>
<keyword evidence="3" id="KW-1003">Cell membrane</keyword>
<keyword evidence="4" id="KW-0812">Transmembrane</keyword>
<dbReference type="InterPro" id="IPR036737">
    <property type="entry name" value="OmpA-like_sf"/>
</dbReference>
<comment type="subcellular location">
    <subcellularLocation>
        <location evidence="1">Cell membrane</location>
        <topology evidence="1">Single-pass membrane protein</topology>
    </subcellularLocation>
</comment>
<feature type="domain" description="OmpA-like" evidence="9">
    <location>
        <begin position="120"/>
        <end position="242"/>
    </location>
</feature>
<dbReference type="SUPFAM" id="SSF103088">
    <property type="entry name" value="OmpA-like"/>
    <property type="match status" value="1"/>
</dbReference>
<dbReference type="Pfam" id="PF00691">
    <property type="entry name" value="OmpA"/>
    <property type="match status" value="1"/>
</dbReference>